<sequence>MVIDAGCECDDNWDGDANRVSSANSPFSGCITSRLPMHLQATKMPLGRAIKNIAIPTGQVHSFAKEDERKTYNLDMDVERNSQWKFEMTKSYTKKKDGEIIVLAMKTLTKEMRTWFDEKGSRTDLDVADDVYAKASAWNHVTCHPDYFNEEMNGARFFSFPWRVPEILMHIKKKKLELTGEAE</sequence>
<dbReference type="Proteomes" id="UP001234297">
    <property type="component" value="Chromosome 2"/>
</dbReference>
<dbReference type="EMBL" id="CM056810">
    <property type="protein sequence ID" value="KAJ8643884.1"/>
    <property type="molecule type" value="Genomic_DNA"/>
</dbReference>
<keyword evidence="2" id="KW-1185">Reference proteome</keyword>
<protein>
    <submittedName>
        <fullName evidence="1">Uncharacterized protein</fullName>
    </submittedName>
</protein>
<proteinExistence type="predicted"/>
<name>A0ACC2MDV3_PERAE</name>
<comment type="caution">
    <text evidence="1">The sequence shown here is derived from an EMBL/GenBank/DDBJ whole genome shotgun (WGS) entry which is preliminary data.</text>
</comment>
<accession>A0ACC2MDV3</accession>
<reference evidence="1 2" key="1">
    <citation type="journal article" date="2022" name="Hortic Res">
        <title>A haplotype resolved chromosomal level avocado genome allows analysis of novel avocado genes.</title>
        <authorList>
            <person name="Nath O."/>
            <person name="Fletcher S.J."/>
            <person name="Hayward A."/>
            <person name="Shaw L.M."/>
            <person name="Masouleh A.K."/>
            <person name="Furtado A."/>
            <person name="Henry R.J."/>
            <person name="Mitter N."/>
        </authorList>
    </citation>
    <scope>NUCLEOTIDE SEQUENCE [LARGE SCALE GENOMIC DNA]</scope>
    <source>
        <strain evidence="2">cv. Hass</strain>
    </source>
</reference>
<evidence type="ECO:0000313" key="2">
    <source>
        <dbReference type="Proteomes" id="UP001234297"/>
    </source>
</evidence>
<organism evidence="1 2">
    <name type="scientific">Persea americana</name>
    <name type="common">Avocado</name>
    <dbReference type="NCBI Taxonomy" id="3435"/>
    <lineage>
        <taxon>Eukaryota</taxon>
        <taxon>Viridiplantae</taxon>
        <taxon>Streptophyta</taxon>
        <taxon>Embryophyta</taxon>
        <taxon>Tracheophyta</taxon>
        <taxon>Spermatophyta</taxon>
        <taxon>Magnoliopsida</taxon>
        <taxon>Magnoliidae</taxon>
        <taxon>Laurales</taxon>
        <taxon>Lauraceae</taxon>
        <taxon>Persea</taxon>
    </lineage>
</organism>
<gene>
    <name evidence="1" type="ORF">MRB53_005632</name>
</gene>
<evidence type="ECO:0000313" key="1">
    <source>
        <dbReference type="EMBL" id="KAJ8643884.1"/>
    </source>
</evidence>